<organism evidence="13">
    <name type="scientific">Brassica oleracea</name>
    <name type="common">Wild cabbage</name>
    <dbReference type="NCBI Taxonomy" id="3712"/>
    <lineage>
        <taxon>Eukaryota</taxon>
        <taxon>Viridiplantae</taxon>
        <taxon>Streptophyta</taxon>
        <taxon>Embryophyta</taxon>
        <taxon>Tracheophyta</taxon>
        <taxon>Spermatophyta</taxon>
        <taxon>Magnoliopsida</taxon>
        <taxon>eudicotyledons</taxon>
        <taxon>Gunneridae</taxon>
        <taxon>Pentapetalae</taxon>
        <taxon>rosids</taxon>
        <taxon>malvids</taxon>
        <taxon>Brassicales</taxon>
        <taxon>Brassicaceae</taxon>
        <taxon>Brassiceae</taxon>
        <taxon>Brassica</taxon>
    </lineage>
</organism>
<evidence type="ECO:0000256" key="6">
    <source>
        <dbReference type="ARBA" id="ARBA00022737"/>
    </source>
</evidence>
<evidence type="ECO:0000256" key="11">
    <source>
        <dbReference type="SAM" id="MobiDB-lite"/>
    </source>
</evidence>
<evidence type="ECO:0000256" key="1">
    <source>
        <dbReference type="ARBA" id="ARBA00004251"/>
    </source>
</evidence>
<comment type="similarity">
    <text evidence="2">Belongs to the RLP family.</text>
</comment>
<feature type="transmembrane region" description="Helical" evidence="12">
    <location>
        <begin position="112"/>
        <end position="136"/>
    </location>
</feature>
<evidence type="ECO:0000256" key="12">
    <source>
        <dbReference type="SAM" id="Phobius"/>
    </source>
</evidence>
<dbReference type="PANTHER" id="PTHR27004">
    <property type="entry name" value="RECEPTOR-LIKE PROTEIN 12 ISOFORM X1"/>
    <property type="match status" value="1"/>
</dbReference>
<dbReference type="AlphaFoldDB" id="A0A3P6E3L9"/>
<keyword evidence="4" id="KW-0433">Leucine-rich repeat</keyword>
<evidence type="ECO:0000256" key="4">
    <source>
        <dbReference type="ARBA" id="ARBA00022614"/>
    </source>
</evidence>
<evidence type="ECO:0000256" key="7">
    <source>
        <dbReference type="ARBA" id="ARBA00022989"/>
    </source>
</evidence>
<dbReference type="InterPro" id="IPR032675">
    <property type="entry name" value="LRR_dom_sf"/>
</dbReference>
<keyword evidence="7 12" id="KW-1133">Transmembrane helix</keyword>
<dbReference type="PANTHER" id="PTHR27004:SF450">
    <property type="entry name" value="RECEPTOR-LIKE PROTEIN 6"/>
    <property type="match status" value="1"/>
</dbReference>
<evidence type="ECO:0008006" key="14">
    <source>
        <dbReference type="Google" id="ProtNLM"/>
    </source>
</evidence>
<gene>
    <name evidence="13" type="ORF">BOLC9T54248H</name>
</gene>
<dbReference type="GO" id="GO:0005886">
    <property type="term" value="C:plasma membrane"/>
    <property type="evidence" value="ECO:0007669"/>
    <property type="project" value="UniProtKB-SubCell"/>
</dbReference>
<keyword evidence="6" id="KW-0677">Repeat</keyword>
<feature type="region of interest" description="Disordered" evidence="11">
    <location>
        <begin position="84"/>
        <end position="105"/>
    </location>
</feature>
<evidence type="ECO:0000256" key="5">
    <source>
        <dbReference type="ARBA" id="ARBA00022692"/>
    </source>
</evidence>
<sequence>MFSICQATLSQDTSHRLWQTLRRWNHWTYPKTSFLVRSLGDLSSLEWINVSHNQLVGSIPQGTQFQRQTCSSYEGNPGLLGPSLEDICREPTSTESESPVSSKEKEEKEESFCWVAAGLGFAPGVVFGFTIGYIVVSYKHEWFIKTFGRNKKRGTR</sequence>
<feature type="compositionally biased region" description="Low complexity" evidence="11">
    <location>
        <begin position="90"/>
        <end position="101"/>
    </location>
</feature>
<reference evidence="13" key="1">
    <citation type="submission" date="2018-11" db="EMBL/GenBank/DDBJ databases">
        <authorList>
            <consortium name="Genoscope - CEA"/>
            <person name="William W."/>
        </authorList>
    </citation>
    <scope>NUCLEOTIDE SEQUENCE</scope>
</reference>
<evidence type="ECO:0000256" key="2">
    <source>
        <dbReference type="ARBA" id="ARBA00009592"/>
    </source>
</evidence>
<comment type="subcellular location">
    <subcellularLocation>
        <location evidence="1">Cell membrane</location>
        <topology evidence="1">Single-pass type I membrane protein</topology>
    </subcellularLocation>
</comment>
<protein>
    <recommendedName>
        <fullName evidence="14">Leucine-rich repeat-containing N-terminal plant-type domain-containing protein</fullName>
    </recommendedName>
</protein>
<accession>A0A3P6E3L9</accession>
<evidence type="ECO:0000256" key="10">
    <source>
        <dbReference type="ARBA" id="ARBA00023180"/>
    </source>
</evidence>
<keyword evidence="10" id="KW-0325">Glycoprotein</keyword>
<evidence type="ECO:0000256" key="3">
    <source>
        <dbReference type="ARBA" id="ARBA00022475"/>
    </source>
</evidence>
<proteinExistence type="inferred from homology"/>
<keyword evidence="5 12" id="KW-0812">Transmembrane</keyword>
<dbReference type="EMBL" id="LR031875">
    <property type="protein sequence ID" value="VDD28925.1"/>
    <property type="molecule type" value="Genomic_DNA"/>
</dbReference>
<evidence type="ECO:0000256" key="9">
    <source>
        <dbReference type="ARBA" id="ARBA00023170"/>
    </source>
</evidence>
<evidence type="ECO:0000313" key="13">
    <source>
        <dbReference type="EMBL" id="VDD28925.1"/>
    </source>
</evidence>
<dbReference type="Gene3D" id="3.80.10.10">
    <property type="entry name" value="Ribonuclease Inhibitor"/>
    <property type="match status" value="1"/>
</dbReference>
<keyword evidence="8 12" id="KW-0472">Membrane</keyword>
<evidence type="ECO:0000256" key="8">
    <source>
        <dbReference type="ARBA" id="ARBA00023136"/>
    </source>
</evidence>
<keyword evidence="3" id="KW-1003">Cell membrane</keyword>
<name>A0A3P6E3L9_BRAOL</name>
<keyword evidence="9" id="KW-0675">Receptor</keyword>